<dbReference type="Gene3D" id="3.20.20.80">
    <property type="entry name" value="Glycosidases"/>
    <property type="match status" value="1"/>
</dbReference>
<feature type="chain" id="PRO_5045655373" description="non-reducing end alpha-L-arabinofuranosidase" evidence="8">
    <location>
        <begin position="21"/>
        <end position="516"/>
    </location>
</feature>
<evidence type="ECO:0000256" key="7">
    <source>
        <dbReference type="ARBA" id="ARBA00023295"/>
    </source>
</evidence>
<proteinExistence type="inferred from homology"/>
<dbReference type="InterPro" id="IPR017853">
    <property type="entry name" value="GH"/>
</dbReference>
<keyword evidence="7" id="KW-0326">Glycosidase</keyword>
<dbReference type="PANTHER" id="PTHR43576">
    <property type="entry name" value="ALPHA-L-ARABINOFURANOSIDASE C-RELATED"/>
    <property type="match status" value="1"/>
</dbReference>
<evidence type="ECO:0000313" key="11">
    <source>
        <dbReference type="Proteomes" id="UP001597438"/>
    </source>
</evidence>
<accession>A0ABW5XC19</accession>
<comment type="caution">
    <text evidence="10">The sequence shown here is derived from an EMBL/GenBank/DDBJ whole genome shotgun (WGS) entry which is preliminary data.</text>
</comment>
<dbReference type="Proteomes" id="UP001597438">
    <property type="component" value="Unassembled WGS sequence"/>
</dbReference>
<dbReference type="Pfam" id="PF22848">
    <property type="entry name" value="ASD1_dom"/>
    <property type="match status" value="1"/>
</dbReference>
<evidence type="ECO:0000256" key="6">
    <source>
        <dbReference type="ARBA" id="ARBA00023277"/>
    </source>
</evidence>
<keyword evidence="5" id="KW-0378">Hydrolase</keyword>
<reference evidence="11" key="1">
    <citation type="journal article" date="2019" name="Int. J. Syst. Evol. Microbiol.">
        <title>The Global Catalogue of Microorganisms (GCM) 10K type strain sequencing project: providing services to taxonomists for standard genome sequencing and annotation.</title>
        <authorList>
            <consortium name="The Broad Institute Genomics Platform"/>
            <consortium name="The Broad Institute Genome Sequencing Center for Infectious Disease"/>
            <person name="Wu L."/>
            <person name="Ma J."/>
        </authorList>
    </citation>
    <scope>NUCLEOTIDE SEQUENCE [LARGE SCALE GENOMIC DNA]</scope>
    <source>
        <strain evidence="11">KCTC 52925</strain>
    </source>
</reference>
<keyword evidence="6" id="KW-0119">Carbohydrate metabolism</keyword>
<keyword evidence="8" id="KW-0732">Signal</keyword>
<name>A0ABW5XC19_9FLAO</name>
<dbReference type="EMBL" id="JBHUOJ010000041">
    <property type="protein sequence ID" value="MFD2835499.1"/>
    <property type="molecule type" value="Genomic_DNA"/>
</dbReference>
<evidence type="ECO:0000313" key="10">
    <source>
        <dbReference type="EMBL" id="MFD2835499.1"/>
    </source>
</evidence>
<comment type="similarity">
    <text evidence="2">Belongs to the glycosyl hydrolase 51 family.</text>
</comment>
<dbReference type="InterPro" id="IPR010720">
    <property type="entry name" value="Alpha-L-AF_C"/>
</dbReference>
<dbReference type="PANTHER" id="PTHR43576:SF2">
    <property type="entry name" value="INTRACELLULAR EXO-ALPHA-L-ARABINOFURANOSIDASE 2"/>
    <property type="match status" value="1"/>
</dbReference>
<evidence type="ECO:0000259" key="9">
    <source>
        <dbReference type="SMART" id="SM00813"/>
    </source>
</evidence>
<gene>
    <name evidence="10" type="ORF">ACFSYS_19560</name>
</gene>
<dbReference type="SUPFAM" id="SSF51011">
    <property type="entry name" value="Glycosyl hydrolase domain"/>
    <property type="match status" value="1"/>
</dbReference>
<keyword evidence="11" id="KW-1185">Reference proteome</keyword>
<evidence type="ECO:0000256" key="4">
    <source>
        <dbReference type="ARBA" id="ARBA00012670"/>
    </source>
</evidence>
<dbReference type="Gene3D" id="2.60.40.1180">
    <property type="entry name" value="Golgi alpha-mannosidase II"/>
    <property type="match status" value="1"/>
</dbReference>
<dbReference type="InterPro" id="IPR055235">
    <property type="entry name" value="ASD1_cat"/>
</dbReference>
<protein>
    <recommendedName>
        <fullName evidence="4">non-reducing end alpha-L-arabinofuranosidase</fullName>
        <ecNumber evidence="4">3.2.1.55</ecNumber>
    </recommendedName>
</protein>
<evidence type="ECO:0000256" key="8">
    <source>
        <dbReference type="SAM" id="SignalP"/>
    </source>
</evidence>
<dbReference type="EC" id="3.2.1.55" evidence="4"/>
<dbReference type="SUPFAM" id="SSF51445">
    <property type="entry name" value="(Trans)glycosidases"/>
    <property type="match status" value="1"/>
</dbReference>
<evidence type="ECO:0000256" key="3">
    <source>
        <dbReference type="ARBA" id="ARBA00011165"/>
    </source>
</evidence>
<comment type="catalytic activity">
    <reaction evidence="1">
        <text>Hydrolysis of terminal non-reducing alpha-L-arabinofuranoside residues in alpha-L-arabinosides.</text>
        <dbReference type="EC" id="3.2.1.55"/>
    </reaction>
</comment>
<sequence>MKNFKNILLFHSLLFSVALGFSQEVSKIVLEPSEDTTIISRHIYGHFAEHLGRSIYDGLYVGPESPIPNTDGVRNDIIQALKDIQIPNLRWPGGCFADTYHWKEGIGPKENRPTIVNQWWGGVTEDNSFGTHDFLNLCERLGAEPYLAANIGSGTVREFTDWIQYVNHAEGSPMAKLRKENGRNKPWNVKYWGVGNEMWGCGGNMTPEYYANLYKQYATFMADWGNSSNLYRIASGANTDDYHWTEVLMRDIPKNLIEGVALHSYSFVEWENKGSASNFNEAQYFSTMQTALKMEELVTKHIAIMDKYDPKKKVDLIVDEWGGWYDVEEGTNPGFLYQQNTMRDAMIAGATLNIFNNHSDRVKMANLAQTVNVLQAVALTDGPNMILTPTYHVMKMYTVHHDAELIPLKLKGAEYSFNGESLPAISVSASKNKSNKVNISLVNIDSKKKNKIELDLGNLEVKDMTATILIANKLQDHNTFDIPEKIKPGQFKDFKLKKGKLEVELPPFSVVVLSEK</sequence>
<organism evidence="10 11">
    <name type="scientific">Christiangramia antarctica</name>
    <dbReference type="NCBI Taxonomy" id="2058158"/>
    <lineage>
        <taxon>Bacteria</taxon>
        <taxon>Pseudomonadati</taxon>
        <taxon>Bacteroidota</taxon>
        <taxon>Flavobacteriia</taxon>
        <taxon>Flavobacteriales</taxon>
        <taxon>Flavobacteriaceae</taxon>
        <taxon>Christiangramia</taxon>
    </lineage>
</organism>
<evidence type="ECO:0000256" key="5">
    <source>
        <dbReference type="ARBA" id="ARBA00022801"/>
    </source>
</evidence>
<evidence type="ECO:0000256" key="2">
    <source>
        <dbReference type="ARBA" id="ARBA00007186"/>
    </source>
</evidence>
<dbReference type="SMART" id="SM00813">
    <property type="entry name" value="Alpha-L-AF_C"/>
    <property type="match status" value="1"/>
</dbReference>
<feature type="signal peptide" evidence="8">
    <location>
        <begin position="1"/>
        <end position="20"/>
    </location>
</feature>
<evidence type="ECO:0000256" key="1">
    <source>
        <dbReference type="ARBA" id="ARBA00001462"/>
    </source>
</evidence>
<feature type="domain" description="Alpha-L-arabinofuranosidase C-terminal" evidence="9">
    <location>
        <begin position="319"/>
        <end position="509"/>
    </location>
</feature>
<dbReference type="Pfam" id="PF06964">
    <property type="entry name" value="Alpha-L-AF_C"/>
    <property type="match status" value="1"/>
</dbReference>
<dbReference type="RefSeq" id="WP_251742242.1">
    <property type="nucleotide sequence ID" value="NZ_JBHUOJ010000041.1"/>
</dbReference>
<dbReference type="InterPro" id="IPR013780">
    <property type="entry name" value="Glyco_hydro_b"/>
</dbReference>
<comment type="subunit">
    <text evidence="3">Homohexamer; trimer of dimers.</text>
</comment>